<protein>
    <submittedName>
        <fullName evidence="3">Ferrous iron transport protein A</fullName>
    </submittedName>
</protein>
<evidence type="ECO:0000313" key="3">
    <source>
        <dbReference type="EMBL" id="MBK0393044.1"/>
    </source>
</evidence>
<dbReference type="Gene3D" id="2.30.30.90">
    <property type="match status" value="1"/>
</dbReference>
<proteinExistence type="predicted"/>
<dbReference type="AlphaFoldDB" id="A0A934Q2E3"/>
<dbReference type="RefSeq" id="WP_200787993.1">
    <property type="nucleotide sequence ID" value="NZ_JAEDAO010000001.1"/>
</dbReference>
<gene>
    <name evidence="3" type="ORF">I8E28_10630</name>
</gene>
<organism evidence="3 4">
    <name type="scientific">Ramlibacter algicola</name>
    <dbReference type="NCBI Taxonomy" id="2795217"/>
    <lineage>
        <taxon>Bacteria</taxon>
        <taxon>Pseudomonadati</taxon>
        <taxon>Pseudomonadota</taxon>
        <taxon>Betaproteobacteria</taxon>
        <taxon>Burkholderiales</taxon>
        <taxon>Comamonadaceae</taxon>
        <taxon>Ramlibacter</taxon>
    </lineage>
</organism>
<evidence type="ECO:0000256" key="1">
    <source>
        <dbReference type="ARBA" id="ARBA00023004"/>
    </source>
</evidence>
<dbReference type="SUPFAM" id="SSF50037">
    <property type="entry name" value="C-terminal domain of transcriptional repressors"/>
    <property type="match status" value="1"/>
</dbReference>
<dbReference type="EMBL" id="JAEDAO010000001">
    <property type="protein sequence ID" value="MBK0393044.1"/>
    <property type="molecule type" value="Genomic_DNA"/>
</dbReference>
<dbReference type="InterPro" id="IPR007167">
    <property type="entry name" value="Fe-transptr_FeoA-like"/>
</dbReference>
<comment type="caution">
    <text evidence="3">The sequence shown here is derived from an EMBL/GenBank/DDBJ whole genome shotgun (WGS) entry which is preliminary data.</text>
</comment>
<keyword evidence="4" id="KW-1185">Reference proteome</keyword>
<keyword evidence="1" id="KW-0408">Iron</keyword>
<name>A0A934Q2E3_9BURK</name>
<dbReference type="Proteomes" id="UP000617041">
    <property type="component" value="Unassembled WGS sequence"/>
</dbReference>
<evidence type="ECO:0000259" key="2">
    <source>
        <dbReference type="SMART" id="SM00899"/>
    </source>
</evidence>
<accession>A0A934Q2E3</accession>
<dbReference type="GO" id="GO:0046914">
    <property type="term" value="F:transition metal ion binding"/>
    <property type="evidence" value="ECO:0007669"/>
    <property type="project" value="InterPro"/>
</dbReference>
<dbReference type="InterPro" id="IPR038157">
    <property type="entry name" value="FeoA_core_dom"/>
</dbReference>
<dbReference type="SMART" id="SM00899">
    <property type="entry name" value="FeoA"/>
    <property type="match status" value="1"/>
</dbReference>
<feature type="domain" description="Ferrous iron transporter FeoA-like" evidence="2">
    <location>
        <begin position="24"/>
        <end position="100"/>
    </location>
</feature>
<dbReference type="InterPro" id="IPR008988">
    <property type="entry name" value="Transcriptional_repressor_C"/>
</dbReference>
<dbReference type="Pfam" id="PF04023">
    <property type="entry name" value="FeoA"/>
    <property type="match status" value="1"/>
</dbReference>
<reference evidence="3" key="1">
    <citation type="submission" date="2020-12" db="EMBL/GenBank/DDBJ databases">
        <title>Ramlibacter sp. nov., isolated from a freshwater alga, Cryptomonas.</title>
        <authorList>
            <person name="Kim H.M."/>
            <person name="Jeon C.O."/>
        </authorList>
    </citation>
    <scope>NUCLEOTIDE SEQUENCE</scope>
    <source>
        <strain evidence="3">CrO1</strain>
    </source>
</reference>
<sequence>MTVDTVLSPALQADAAPVAAELAQRLDGAPPGVPFRVRHVDHDPAVPERARQLEEIGFFPGEHVTVMARGLPGGDPLAVRIGLSTFALRRAEAACVRIEPVPRAAAG</sequence>
<evidence type="ECO:0000313" key="4">
    <source>
        <dbReference type="Proteomes" id="UP000617041"/>
    </source>
</evidence>